<dbReference type="Proteomes" id="UP001055879">
    <property type="component" value="Linkage Group LG03"/>
</dbReference>
<reference evidence="2" key="1">
    <citation type="journal article" date="2022" name="Mol. Ecol. Resour.">
        <title>The genomes of chicory, endive, great burdock and yacon provide insights into Asteraceae palaeo-polyploidization history and plant inulin production.</title>
        <authorList>
            <person name="Fan W."/>
            <person name="Wang S."/>
            <person name="Wang H."/>
            <person name="Wang A."/>
            <person name="Jiang F."/>
            <person name="Liu H."/>
            <person name="Zhao H."/>
            <person name="Xu D."/>
            <person name="Zhang Y."/>
        </authorList>
    </citation>
    <scope>NUCLEOTIDE SEQUENCE [LARGE SCALE GENOMIC DNA]</scope>
    <source>
        <strain evidence="2">cv. Niubang</strain>
    </source>
</reference>
<accession>A0ACB9DGW7</accession>
<dbReference type="EMBL" id="CM042049">
    <property type="protein sequence ID" value="KAI3745716.1"/>
    <property type="molecule type" value="Genomic_DNA"/>
</dbReference>
<sequence>MEIEIISKESIKPSSPTPHHLKTFELSLLDQLIVNPYVPIVLYYPNHNGNNILLALERSLALKKSLSKTLTQFYPLAGTIKNDLSIDCNDVGAYYAIALVRRGLNELLSHPDHELLNRLLPFQPGFEGSGAGARVTNVQVNIFECGGIAIGLCISHRIVDGAALYTFLKGWTNMACGAKEVVYPNLIVPSLFPAKDLWLRDSSMAMCGSWLKEGKCITKIFVFDSDAIDRLKAEATRNGVKNPTRVEVVSALIWKCAMEASKQTCGFQKPSRLTHLVNLRRKLASTLSKDSIGNVIWPATAKCRANYETTLHGLVKKVRESISKIDSDFVNKAQGEKGYVAMQESIKEMGEIRSKGTMDNYTFTSWCKMGFNQIDFGWGEPSWVTGIIGHGSPMFVNQVTLMDTKFGDGIEAFVNLDEEEMEILHDNSELLAYAYVDPSPLPK</sequence>
<reference evidence="1 2" key="2">
    <citation type="journal article" date="2022" name="Mol. Ecol. Resour.">
        <title>The genomes of chicory, endive, great burdock and yacon provide insights into Asteraceae paleo-polyploidization history and plant inulin production.</title>
        <authorList>
            <person name="Fan W."/>
            <person name="Wang S."/>
            <person name="Wang H."/>
            <person name="Wang A."/>
            <person name="Jiang F."/>
            <person name="Liu H."/>
            <person name="Zhao H."/>
            <person name="Xu D."/>
            <person name="Zhang Y."/>
        </authorList>
    </citation>
    <scope>NUCLEOTIDE SEQUENCE [LARGE SCALE GENOMIC DNA]</scope>
    <source>
        <strain evidence="2">cv. Niubang</strain>
    </source>
</reference>
<gene>
    <name evidence="1" type="ORF">L6452_08122</name>
</gene>
<organism evidence="1 2">
    <name type="scientific">Arctium lappa</name>
    <name type="common">Greater burdock</name>
    <name type="synonym">Lappa major</name>
    <dbReference type="NCBI Taxonomy" id="4217"/>
    <lineage>
        <taxon>Eukaryota</taxon>
        <taxon>Viridiplantae</taxon>
        <taxon>Streptophyta</taxon>
        <taxon>Embryophyta</taxon>
        <taxon>Tracheophyta</taxon>
        <taxon>Spermatophyta</taxon>
        <taxon>Magnoliopsida</taxon>
        <taxon>eudicotyledons</taxon>
        <taxon>Gunneridae</taxon>
        <taxon>Pentapetalae</taxon>
        <taxon>asterids</taxon>
        <taxon>campanulids</taxon>
        <taxon>Asterales</taxon>
        <taxon>Asteraceae</taxon>
        <taxon>Carduoideae</taxon>
        <taxon>Cardueae</taxon>
        <taxon>Arctiinae</taxon>
        <taxon>Arctium</taxon>
    </lineage>
</organism>
<evidence type="ECO:0000313" key="2">
    <source>
        <dbReference type="Proteomes" id="UP001055879"/>
    </source>
</evidence>
<comment type="caution">
    <text evidence="1">The sequence shown here is derived from an EMBL/GenBank/DDBJ whole genome shotgun (WGS) entry which is preliminary data.</text>
</comment>
<name>A0ACB9DGW7_ARCLA</name>
<evidence type="ECO:0000313" key="1">
    <source>
        <dbReference type="EMBL" id="KAI3745716.1"/>
    </source>
</evidence>
<keyword evidence="2" id="KW-1185">Reference proteome</keyword>
<protein>
    <submittedName>
        <fullName evidence="1">Uncharacterized protein</fullName>
    </submittedName>
</protein>
<proteinExistence type="predicted"/>